<reference evidence="2" key="1">
    <citation type="journal article" date="2020" name="Appl. Environ. Microbiol.">
        <title>Diazotrophic Anaeromyxobacter Isolates from Soils.</title>
        <authorList>
            <person name="Masuda Y."/>
            <person name="Yamanaka H."/>
            <person name="Xu Z.X."/>
            <person name="Shiratori Y."/>
            <person name="Aono T."/>
            <person name="Amachi S."/>
            <person name="Senoo K."/>
            <person name="Itoh H."/>
        </authorList>
    </citation>
    <scope>NUCLEOTIDE SEQUENCE [LARGE SCALE GENOMIC DNA]</scope>
    <source>
        <strain evidence="2">R267</strain>
    </source>
</reference>
<dbReference type="Proteomes" id="UP000503640">
    <property type="component" value="Unassembled WGS sequence"/>
</dbReference>
<accession>A0A7I9VN34</accession>
<dbReference type="EMBL" id="BJTG01000005">
    <property type="protein sequence ID" value="GEJ57815.1"/>
    <property type="molecule type" value="Genomic_DNA"/>
</dbReference>
<evidence type="ECO:0000313" key="2">
    <source>
        <dbReference type="Proteomes" id="UP000503640"/>
    </source>
</evidence>
<dbReference type="InterPro" id="IPR050698">
    <property type="entry name" value="MBL"/>
</dbReference>
<protein>
    <submittedName>
        <fullName evidence="1">DNA ligase-associated DEXH box helicase</fullName>
    </submittedName>
</protein>
<keyword evidence="2" id="KW-1185">Reference proteome</keyword>
<sequence length="328" mass="35405">MRRLPIELSQGQLRVSESGLFLDAHRKAACAFVSHAHGDHIARHERTIATAPTVALMRHRLGSKVKGDALSVGYRKPFGLGDLTLELFPAGHVLGSAQLRVTRHGVALGYSGDLCLQPTLTAEPAEVVECDVLVLESTFGLPRYVFPDKGEVLAEIRRFVDGALSEGATPVLLGYALGKAQEVLKFLGEAGYRCRAHPVVHAVNRVYEAQGVPLPNVELLGPEGPLAGEVVVAPPHLARTSPILRIKDRRTAVLTGWAVDGRRGFRGADAAFPLSDHADFPSLVRYAKATGAARVLTVHGYARELASALRQEGIRAEPLVEREQLELL</sequence>
<dbReference type="PANTHER" id="PTHR11203">
    <property type="entry name" value="CLEAVAGE AND POLYADENYLATION SPECIFICITY FACTOR FAMILY MEMBER"/>
    <property type="match status" value="1"/>
</dbReference>
<dbReference type="InterPro" id="IPR036866">
    <property type="entry name" value="RibonucZ/Hydroxyglut_hydro"/>
</dbReference>
<comment type="caution">
    <text evidence="1">The sequence shown here is derived from an EMBL/GenBank/DDBJ whole genome shotgun (WGS) entry which is preliminary data.</text>
</comment>
<gene>
    <name evidence="1" type="ORF">AMYX_25560</name>
</gene>
<name>A0A7I9VN34_9BACT</name>
<dbReference type="AlphaFoldDB" id="A0A7I9VN34"/>
<dbReference type="GO" id="GO:0004521">
    <property type="term" value="F:RNA endonuclease activity"/>
    <property type="evidence" value="ECO:0007669"/>
    <property type="project" value="TreeGrafter"/>
</dbReference>
<dbReference type="PANTHER" id="PTHR11203:SF49">
    <property type="entry name" value="BLL1145 PROTEIN"/>
    <property type="match status" value="1"/>
</dbReference>
<proteinExistence type="predicted"/>
<dbReference type="SUPFAM" id="SSF56281">
    <property type="entry name" value="Metallo-hydrolase/oxidoreductase"/>
    <property type="match status" value="1"/>
</dbReference>
<dbReference type="Gene3D" id="3.60.15.10">
    <property type="entry name" value="Ribonuclease Z/Hydroxyacylglutathione hydrolase-like"/>
    <property type="match status" value="1"/>
</dbReference>
<keyword evidence="1" id="KW-0436">Ligase</keyword>
<evidence type="ECO:0000313" key="1">
    <source>
        <dbReference type="EMBL" id="GEJ57815.1"/>
    </source>
</evidence>
<organism evidence="1 2">
    <name type="scientific">Anaeromyxobacter diazotrophicus</name>
    <dbReference type="NCBI Taxonomy" id="2590199"/>
    <lineage>
        <taxon>Bacteria</taxon>
        <taxon>Pseudomonadati</taxon>
        <taxon>Myxococcota</taxon>
        <taxon>Myxococcia</taxon>
        <taxon>Myxococcales</taxon>
        <taxon>Cystobacterineae</taxon>
        <taxon>Anaeromyxobacteraceae</taxon>
        <taxon>Anaeromyxobacter</taxon>
    </lineage>
</organism>
<dbReference type="GO" id="GO:0016874">
    <property type="term" value="F:ligase activity"/>
    <property type="evidence" value="ECO:0007669"/>
    <property type="project" value="UniProtKB-KW"/>
</dbReference>
<dbReference type="RefSeq" id="WP_176065718.1">
    <property type="nucleotide sequence ID" value="NZ_BJTG01000005.1"/>
</dbReference>